<proteinExistence type="predicted"/>
<dbReference type="KEGG" id="hpel:HZS54_18020"/>
<protein>
    <submittedName>
        <fullName evidence="2">ArsR family transcriptional regulator</fullName>
    </submittedName>
</protein>
<reference evidence="2 3" key="1">
    <citation type="submission" date="2020-07" db="EMBL/GenBank/DDBJ databases">
        <title>Halosimplex litoreum sp. nov. and Halosimplex rubrum sp. nov., isolated from different salt environments.</title>
        <authorList>
            <person name="Cui H."/>
        </authorList>
    </citation>
    <scope>NUCLEOTIDE SEQUENCE [LARGE SCALE GENOMIC DNA]</scope>
    <source>
        <strain evidence="2 3">R2</strain>
    </source>
</reference>
<dbReference type="InterPro" id="IPR036390">
    <property type="entry name" value="WH_DNA-bd_sf"/>
</dbReference>
<dbReference type="GeneID" id="56084527"/>
<name>A0A7D5TCS5_9EURY</name>
<dbReference type="RefSeq" id="WP_179918462.1">
    <property type="nucleotide sequence ID" value="NZ_CP058909.1"/>
</dbReference>
<gene>
    <name evidence="2" type="ORF">HZS54_18020</name>
</gene>
<dbReference type="Gene3D" id="1.10.10.10">
    <property type="entry name" value="Winged helix-like DNA-binding domain superfamily/Winged helix DNA-binding domain"/>
    <property type="match status" value="1"/>
</dbReference>
<evidence type="ECO:0000259" key="1">
    <source>
        <dbReference type="Pfam" id="PF08461"/>
    </source>
</evidence>
<evidence type="ECO:0000313" key="3">
    <source>
        <dbReference type="Proteomes" id="UP000509346"/>
    </source>
</evidence>
<accession>A0A7D5TCS5</accession>
<dbReference type="OrthoDB" id="285635at2157"/>
<organism evidence="2 3">
    <name type="scientific">Halosimplex pelagicum</name>
    <dbReference type="NCBI Taxonomy" id="869886"/>
    <lineage>
        <taxon>Archaea</taxon>
        <taxon>Methanobacteriati</taxon>
        <taxon>Methanobacteriota</taxon>
        <taxon>Stenosarchaea group</taxon>
        <taxon>Halobacteria</taxon>
        <taxon>Halobacteriales</taxon>
        <taxon>Haloarculaceae</taxon>
        <taxon>Halosimplex</taxon>
    </lineage>
</organism>
<dbReference type="Proteomes" id="UP000509346">
    <property type="component" value="Chromosome"/>
</dbReference>
<dbReference type="SUPFAM" id="SSF46785">
    <property type="entry name" value="Winged helix' DNA-binding domain"/>
    <property type="match status" value="1"/>
</dbReference>
<dbReference type="InterPro" id="IPR036388">
    <property type="entry name" value="WH-like_DNA-bd_sf"/>
</dbReference>
<dbReference type="AlphaFoldDB" id="A0A7D5TCS5"/>
<dbReference type="EMBL" id="CP058909">
    <property type="protein sequence ID" value="QLH83413.1"/>
    <property type="molecule type" value="Genomic_DNA"/>
</dbReference>
<keyword evidence="3" id="KW-1185">Reference proteome</keyword>
<feature type="domain" description="Ribonuclease R winged-helix" evidence="1">
    <location>
        <begin position="8"/>
        <end position="73"/>
    </location>
</feature>
<dbReference type="InterPro" id="IPR013668">
    <property type="entry name" value="RNase_R_HTH_12"/>
</dbReference>
<dbReference type="Pfam" id="PF08461">
    <property type="entry name" value="WHD_RNase_R"/>
    <property type="match status" value="1"/>
</dbReference>
<sequence length="84" mass="9709">MTGRDDIILEYLAETGVALNKRGLEINLQEEGYDISYSTIKRRLPKLEEADLIEIVYDAGPWYRITDRGLNYLEGNVDLREDSE</sequence>
<evidence type="ECO:0000313" key="2">
    <source>
        <dbReference type="EMBL" id="QLH83413.1"/>
    </source>
</evidence>